<evidence type="ECO:0000256" key="1">
    <source>
        <dbReference type="SAM" id="Phobius"/>
    </source>
</evidence>
<gene>
    <name evidence="3" type="ORF">C7S10_17265</name>
</gene>
<reference evidence="3 4" key="1">
    <citation type="submission" date="2018-03" db="EMBL/GenBank/DDBJ databases">
        <authorList>
            <person name="Keele B.F."/>
        </authorList>
    </citation>
    <scope>NUCLEOTIDE SEQUENCE [LARGE SCALE GENOMIC DNA]</scope>
    <source>
        <strain evidence="3 4">IB-3</strain>
    </source>
</reference>
<evidence type="ECO:0000259" key="2">
    <source>
        <dbReference type="Pfam" id="PF07853"/>
    </source>
</evidence>
<feature type="domain" description="DUF1648" evidence="2">
    <location>
        <begin position="13"/>
        <end position="59"/>
    </location>
</feature>
<organism evidence="3 4">
    <name type="scientific">Nocardioides currus</name>
    <dbReference type="NCBI Taxonomy" id="2133958"/>
    <lineage>
        <taxon>Bacteria</taxon>
        <taxon>Bacillati</taxon>
        <taxon>Actinomycetota</taxon>
        <taxon>Actinomycetes</taxon>
        <taxon>Propionibacteriales</taxon>
        <taxon>Nocardioidaceae</taxon>
        <taxon>Nocardioides</taxon>
    </lineage>
</organism>
<dbReference type="AlphaFoldDB" id="A0A2R7YTY8"/>
<keyword evidence="1" id="KW-0812">Transmembrane</keyword>
<keyword evidence="4" id="KW-1185">Reference proteome</keyword>
<sequence>MSERASRLAFGVVCAAYVAVLVRLALTLPARVPLHFDGSGRADSWGSRTEALVLWTVLGLVMLVGGALLARFATAGNGTWLNLPHKDYWLAPERRTAFRRRFEGDMLGFVAWTGVLLVSLMLLTGRAAGNDGAAPGWWFWSSLGVYLVGTGAWIAWLLRRYRPPSDRARLSG</sequence>
<feature type="transmembrane region" description="Helical" evidence="1">
    <location>
        <begin position="137"/>
        <end position="158"/>
    </location>
</feature>
<keyword evidence="1" id="KW-1133">Transmembrane helix</keyword>
<dbReference type="OrthoDB" id="4869080at2"/>
<dbReference type="InterPro" id="IPR012867">
    <property type="entry name" value="DUF1648"/>
</dbReference>
<feature type="transmembrane region" description="Helical" evidence="1">
    <location>
        <begin position="51"/>
        <end position="70"/>
    </location>
</feature>
<feature type="transmembrane region" description="Helical" evidence="1">
    <location>
        <begin position="104"/>
        <end position="125"/>
    </location>
</feature>
<dbReference type="Proteomes" id="UP000244867">
    <property type="component" value="Unassembled WGS sequence"/>
</dbReference>
<evidence type="ECO:0000313" key="4">
    <source>
        <dbReference type="Proteomes" id="UP000244867"/>
    </source>
</evidence>
<comment type="caution">
    <text evidence="3">The sequence shown here is derived from an EMBL/GenBank/DDBJ whole genome shotgun (WGS) entry which is preliminary data.</text>
</comment>
<dbReference type="Pfam" id="PF07853">
    <property type="entry name" value="DUF1648"/>
    <property type="match status" value="1"/>
</dbReference>
<proteinExistence type="predicted"/>
<name>A0A2R7YTY8_9ACTN</name>
<protein>
    <recommendedName>
        <fullName evidence="2">DUF1648 domain-containing protein</fullName>
    </recommendedName>
</protein>
<evidence type="ECO:0000313" key="3">
    <source>
        <dbReference type="EMBL" id="PUA79818.1"/>
    </source>
</evidence>
<accession>A0A2R7YTY8</accession>
<keyword evidence="1" id="KW-0472">Membrane</keyword>
<dbReference type="EMBL" id="PYXZ01000008">
    <property type="protein sequence ID" value="PUA79818.1"/>
    <property type="molecule type" value="Genomic_DNA"/>
</dbReference>
<dbReference type="RefSeq" id="WP_108345682.1">
    <property type="nucleotide sequence ID" value="NZ_PYXZ01000008.1"/>
</dbReference>